<dbReference type="GO" id="GO:0032267">
    <property type="term" value="F:tRNA(Ile)-lysidine synthase activity"/>
    <property type="evidence" value="ECO:0007669"/>
    <property type="project" value="UniProtKB-EC"/>
</dbReference>
<name>A0ABW5JFW9_9BACT</name>
<dbReference type="HAMAP" id="MF_01161">
    <property type="entry name" value="tRNA_Ile_lys_synt"/>
    <property type="match status" value="1"/>
</dbReference>
<evidence type="ECO:0000313" key="11">
    <source>
        <dbReference type="Proteomes" id="UP001597460"/>
    </source>
</evidence>
<comment type="similarity">
    <text evidence="8">Belongs to the tRNA(Ile)-lysidine synthase family.</text>
</comment>
<keyword evidence="4 8" id="KW-0819">tRNA processing</keyword>
<dbReference type="PANTHER" id="PTHR43033">
    <property type="entry name" value="TRNA(ILE)-LYSIDINE SYNTHASE-RELATED"/>
    <property type="match status" value="1"/>
</dbReference>
<evidence type="ECO:0000256" key="4">
    <source>
        <dbReference type="ARBA" id="ARBA00022694"/>
    </source>
</evidence>
<keyword evidence="2 8" id="KW-0963">Cytoplasm</keyword>
<evidence type="ECO:0000256" key="7">
    <source>
        <dbReference type="ARBA" id="ARBA00048539"/>
    </source>
</evidence>
<dbReference type="SUPFAM" id="SSF52402">
    <property type="entry name" value="Adenine nucleotide alpha hydrolases-like"/>
    <property type="match status" value="1"/>
</dbReference>
<dbReference type="SMART" id="SM00977">
    <property type="entry name" value="TilS_C"/>
    <property type="match status" value="1"/>
</dbReference>
<protein>
    <recommendedName>
        <fullName evidence="8">tRNA(Ile)-lysidine synthase</fullName>
        <ecNumber evidence="8">6.3.4.19</ecNumber>
    </recommendedName>
    <alternativeName>
        <fullName evidence="8">tRNA(Ile)-2-lysyl-cytidine synthase</fullName>
    </alternativeName>
    <alternativeName>
        <fullName evidence="8">tRNA(Ile)-lysidine synthetase</fullName>
    </alternativeName>
</protein>
<evidence type="ECO:0000256" key="3">
    <source>
        <dbReference type="ARBA" id="ARBA00022598"/>
    </source>
</evidence>
<evidence type="ECO:0000256" key="2">
    <source>
        <dbReference type="ARBA" id="ARBA00022490"/>
    </source>
</evidence>
<reference evidence="11" key="1">
    <citation type="journal article" date="2019" name="Int. J. Syst. Evol. Microbiol.">
        <title>The Global Catalogue of Microorganisms (GCM) 10K type strain sequencing project: providing services to taxonomists for standard genome sequencing and annotation.</title>
        <authorList>
            <consortium name="The Broad Institute Genomics Platform"/>
            <consortium name="The Broad Institute Genome Sequencing Center for Infectious Disease"/>
            <person name="Wu L."/>
            <person name="Ma J."/>
        </authorList>
    </citation>
    <scope>NUCLEOTIDE SEQUENCE [LARGE SCALE GENOMIC DNA]</scope>
    <source>
        <strain evidence="11">KCTC 52042</strain>
    </source>
</reference>
<dbReference type="NCBIfam" id="TIGR02432">
    <property type="entry name" value="lysidine_TilS_N"/>
    <property type="match status" value="1"/>
</dbReference>
<comment type="function">
    <text evidence="8">Ligates lysine onto the cytidine present at position 34 of the AUA codon-specific tRNA(Ile) that contains the anticodon CAU, in an ATP-dependent manner. Cytidine is converted to lysidine, thus changing the amino acid specificity of the tRNA from methionine to isoleucine.</text>
</comment>
<comment type="domain">
    <text evidence="8">The N-terminal region contains the highly conserved SGGXDS motif, predicted to be a P-loop motif involved in ATP binding.</text>
</comment>
<dbReference type="Gene3D" id="3.40.50.620">
    <property type="entry name" value="HUPs"/>
    <property type="match status" value="1"/>
</dbReference>
<evidence type="ECO:0000259" key="9">
    <source>
        <dbReference type="SMART" id="SM00977"/>
    </source>
</evidence>
<evidence type="ECO:0000256" key="1">
    <source>
        <dbReference type="ARBA" id="ARBA00004496"/>
    </source>
</evidence>
<dbReference type="InterPro" id="IPR012796">
    <property type="entry name" value="Lysidine-tRNA-synth_C"/>
</dbReference>
<dbReference type="Pfam" id="PF01171">
    <property type="entry name" value="ATP_bind_3"/>
    <property type="match status" value="1"/>
</dbReference>
<evidence type="ECO:0000313" key="10">
    <source>
        <dbReference type="EMBL" id="MFD2530906.1"/>
    </source>
</evidence>
<keyword evidence="6 8" id="KW-0067">ATP-binding</keyword>
<comment type="catalytic activity">
    <reaction evidence="7 8">
        <text>cytidine(34) in tRNA(Ile2) + L-lysine + ATP = lysidine(34) in tRNA(Ile2) + AMP + diphosphate + H(+)</text>
        <dbReference type="Rhea" id="RHEA:43744"/>
        <dbReference type="Rhea" id="RHEA-COMP:10625"/>
        <dbReference type="Rhea" id="RHEA-COMP:10670"/>
        <dbReference type="ChEBI" id="CHEBI:15378"/>
        <dbReference type="ChEBI" id="CHEBI:30616"/>
        <dbReference type="ChEBI" id="CHEBI:32551"/>
        <dbReference type="ChEBI" id="CHEBI:33019"/>
        <dbReference type="ChEBI" id="CHEBI:82748"/>
        <dbReference type="ChEBI" id="CHEBI:83665"/>
        <dbReference type="ChEBI" id="CHEBI:456215"/>
        <dbReference type="EC" id="6.3.4.19"/>
    </reaction>
</comment>
<dbReference type="SUPFAM" id="SSF56037">
    <property type="entry name" value="PheT/TilS domain"/>
    <property type="match status" value="1"/>
</dbReference>
<dbReference type="EC" id="6.3.4.19" evidence="8"/>
<keyword evidence="5 8" id="KW-0547">Nucleotide-binding</keyword>
<dbReference type="PANTHER" id="PTHR43033:SF1">
    <property type="entry name" value="TRNA(ILE)-LYSIDINE SYNTHASE-RELATED"/>
    <property type="match status" value="1"/>
</dbReference>
<evidence type="ECO:0000256" key="5">
    <source>
        <dbReference type="ARBA" id="ARBA00022741"/>
    </source>
</evidence>
<dbReference type="InterPro" id="IPR012795">
    <property type="entry name" value="tRNA_Ile_lys_synt_N"/>
</dbReference>
<evidence type="ECO:0000256" key="6">
    <source>
        <dbReference type="ARBA" id="ARBA00022840"/>
    </source>
</evidence>
<dbReference type="EMBL" id="JBHULI010000001">
    <property type="protein sequence ID" value="MFD2530906.1"/>
    <property type="molecule type" value="Genomic_DNA"/>
</dbReference>
<comment type="subcellular location">
    <subcellularLocation>
        <location evidence="1 8">Cytoplasm</location>
    </subcellularLocation>
</comment>
<dbReference type="NCBIfam" id="TIGR02433">
    <property type="entry name" value="lysidine_TilS_C"/>
    <property type="match status" value="1"/>
</dbReference>
<dbReference type="InterPro" id="IPR014729">
    <property type="entry name" value="Rossmann-like_a/b/a_fold"/>
</dbReference>
<dbReference type="InterPro" id="IPR011063">
    <property type="entry name" value="TilS/TtcA_N"/>
</dbReference>
<organism evidence="10 11">
    <name type="scientific">Gracilimonas halophila</name>
    <dbReference type="NCBI Taxonomy" id="1834464"/>
    <lineage>
        <taxon>Bacteria</taxon>
        <taxon>Pseudomonadati</taxon>
        <taxon>Balneolota</taxon>
        <taxon>Balneolia</taxon>
        <taxon>Balneolales</taxon>
        <taxon>Balneolaceae</taxon>
        <taxon>Gracilimonas</taxon>
    </lineage>
</organism>
<dbReference type="InterPro" id="IPR012094">
    <property type="entry name" value="tRNA_Ile_lys_synt"/>
</dbReference>
<accession>A0ABW5JFW9</accession>
<feature type="binding site" evidence="8">
    <location>
        <begin position="32"/>
        <end position="37"/>
    </location>
    <ligand>
        <name>ATP</name>
        <dbReference type="ChEBI" id="CHEBI:30616"/>
    </ligand>
</feature>
<proteinExistence type="inferred from homology"/>
<dbReference type="RefSeq" id="WP_390296932.1">
    <property type="nucleotide sequence ID" value="NZ_JBHULI010000001.1"/>
</dbReference>
<sequence>MAKTSTTSFKKNLSGSLSDLFEKDSFFIVGVSGGPDSMALLYLLHTQDVKALTVHVNYGKRGKGSDKDQELVEQMSNAWGFECCSIRLEPEASKGENFQNWARNQRYQYFRDLKEAYKADAIITAHHQDDQLETILQKLFRGSSPSTWQGMSIWNGELFRPLLSYTKQEILDFCEAEAVPYRIDKSNKNSEFARNFIRNEFIHAMDNLFPGWQKNILDLPRLGKTFEHSITYISDQVSSKNTILLNKFTKLPEELKTAVIKTILDQAGMKGDYSRGQLQELSEIEFLQTGKSLKIGPMTLTRDRDHIHLQAEQTSPVISEEIDEDQARNGWKSKNILIELKPEPIPLPALRLDSSKLNWPLQARNWNAGDVFQPLGMSGSQNISDHLTNRKIPTTSREKALVLCGSDGTIYAIIYPDLTADGDHGAISERAKCESTTETFLTINFT</sequence>
<keyword evidence="11" id="KW-1185">Reference proteome</keyword>
<comment type="caution">
    <text evidence="10">The sequence shown here is derived from an EMBL/GenBank/DDBJ whole genome shotgun (WGS) entry which is preliminary data.</text>
</comment>
<evidence type="ECO:0000256" key="8">
    <source>
        <dbReference type="HAMAP-Rule" id="MF_01161"/>
    </source>
</evidence>
<gene>
    <name evidence="8 10" type="primary">tilS</name>
    <name evidence="10" type="ORF">ACFSVN_00420</name>
</gene>
<keyword evidence="3 8" id="KW-0436">Ligase</keyword>
<dbReference type="Proteomes" id="UP001597460">
    <property type="component" value="Unassembled WGS sequence"/>
</dbReference>
<feature type="domain" description="Lysidine-tRNA(Ile) synthetase C-terminal" evidence="9">
    <location>
        <begin position="361"/>
        <end position="429"/>
    </location>
</feature>
<dbReference type="CDD" id="cd01992">
    <property type="entry name" value="TilS_N"/>
    <property type="match status" value="1"/>
</dbReference>